<protein>
    <recommendedName>
        <fullName evidence="5">NADPH-dependent 7-cyano-7-deazaguanine reductase</fullName>
        <ecNumber evidence="5">1.7.1.13</ecNumber>
    </recommendedName>
    <alternativeName>
        <fullName evidence="5">7-cyano-7-carbaguanine reductase</fullName>
    </alternativeName>
    <alternativeName>
        <fullName evidence="5">NADPH-dependent nitrile oxidoreductase</fullName>
    </alternativeName>
    <alternativeName>
        <fullName evidence="5">PreQ(0) reductase</fullName>
    </alternativeName>
</protein>
<dbReference type="EMBL" id="JABMOJ010000045">
    <property type="protein sequence ID" value="NQV63949.1"/>
    <property type="molecule type" value="Genomic_DNA"/>
</dbReference>
<dbReference type="Pfam" id="PF14489">
    <property type="entry name" value="QueF"/>
    <property type="match status" value="1"/>
</dbReference>
<dbReference type="HAMAP" id="MF_00817">
    <property type="entry name" value="QueF_type2"/>
    <property type="match status" value="1"/>
</dbReference>
<dbReference type="EC" id="1.7.1.13" evidence="5"/>
<feature type="active site" description="Thioimide intermediate" evidence="5">
    <location>
        <position position="188"/>
    </location>
</feature>
<comment type="subcellular location">
    <subcellularLocation>
        <location evidence="5">Cytoplasm</location>
    </subcellularLocation>
</comment>
<dbReference type="InterPro" id="IPR029139">
    <property type="entry name" value="QueF_N"/>
</dbReference>
<dbReference type="NCBIfam" id="TIGR03138">
    <property type="entry name" value="QueF"/>
    <property type="match status" value="1"/>
</dbReference>
<comment type="similarity">
    <text evidence="5">Belongs to the GTP cyclohydrolase I family. QueF type 2 subfamily.</text>
</comment>
<dbReference type="InterPro" id="IPR016428">
    <property type="entry name" value="QueF_type2"/>
</dbReference>
<evidence type="ECO:0000256" key="4">
    <source>
        <dbReference type="ARBA" id="ARBA00023002"/>
    </source>
</evidence>
<dbReference type="SUPFAM" id="SSF55620">
    <property type="entry name" value="Tetrahydrobiopterin biosynthesis enzymes-like"/>
    <property type="match status" value="1"/>
</dbReference>
<comment type="catalytic activity">
    <reaction evidence="5">
        <text>7-aminomethyl-7-carbaguanine + 2 NADP(+) = 7-cyano-7-carbaguanine + 2 NADPH + 3 H(+)</text>
        <dbReference type="Rhea" id="RHEA:13409"/>
        <dbReference type="ChEBI" id="CHEBI:15378"/>
        <dbReference type="ChEBI" id="CHEBI:45075"/>
        <dbReference type="ChEBI" id="CHEBI:57783"/>
        <dbReference type="ChEBI" id="CHEBI:58349"/>
        <dbReference type="ChEBI" id="CHEBI:58703"/>
        <dbReference type="EC" id="1.7.1.13"/>
    </reaction>
</comment>
<name>A0A972VTG4_9GAMM</name>
<evidence type="ECO:0000313" key="7">
    <source>
        <dbReference type="EMBL" id="NQV63949.1"/>
    </source>
</evidence>
<dbReference type="Gene3D" id="3.30.1130.10">
    <property type="match status" value="2"/>
</dbReference>
<comment type="subunit">
    <text evidence="5">Homodimer.</text>
</comment>
<dbReference type="PANTHER" id="PTHR34354:SF1">
    <property type="entry name" value="NADPH-DEPENDENT 7-CYANO-7-DEAZAGUANINE REDUCTASE"/>
    <property type="match status" value="1"/>
</dbReference>
<reference evidence="7" key="1">
    <citation type="submission" date="2020-05" db="EMBL/GenBank/DDBJ databases">
        <title>Sulfur intermediates as new biogeochemical hubs in an aquatic model microbial ecosystem.</title>
        <authorList>
            <person name="Vigneron A."/>
        </authorList>
    </citation>
    <scope>NUCLEOTIDE SEQUENCE</scope>
    <source>
        <strain evidence="7">Bin.250</strain>
    </source>
</reference>
<dbReference type="GO" id="GO:0033739">
    <property type="term" value="F:preQ1 synthase activity"/>
    <property type="evidence" value="ECO:0007669"/>
    <property type="project" value="UniProtKB-UniRule"/>
</dbReference>
<feature type="binding site" evidence="5">
    <location>
        <begin position="227"/>
        <end position="228"/>
    </location>
    <ligand>
        <name>substrate</name>
    </ligand>
</feature>
<keyword evidence="3 5" id="KW-0521">NADP</keyword>
<dbReference type="Pfam" id="PF14819">
    <property type="entry name" value="QueF_N"/>
    <property type="match status" value="1"/>
</dbReference>
<gene>
    <name evidence="5 7" type="primary">queF</name>
    <name evidence="7" type="ORF">HQ497_01170</name>
</gene>
<evidence type="ECO:0000259" key="6">
    <source>
        <dbReference type="Pfam" id="PF14819"/>
    </source>
</evidence>
<sequence>MADETVLPEKIGGHYNKSVEYVTSYRPSLLESIPRQNQRQLLGLSADALPFRGVDVWNAYEFSWLNSRGRPEVAVAQIQVPAKSINIIESKSLKLYLGSYSGTHFERRAEVINTLEADLTLAARGPVSVTLFSPDQVQQHGIGILVGQSLDNLDAEMNEYTWNPDHLEIVSDTIVRESLYTHLFKSLCPLTGQPDYASVVIQYHGRNISHRGLLSYLVSFREHPEFAEQIGERIFIDIMNRCKPEQLTVQARFTRRGGIDINPYRSHSDVLISDVRLWRQ</sequence>
<evidence type="ECO:0000256" key="1">
    <source>
        <dbReference type="ARBA" id="ARBA00022490"/>
    </source>
</evidence>
<dbReference type="PANTHER" id="PTHR34354">
    <property type="entry name" value="NADPH-DEPENDENT 7-CYANO-7-DEAZAGUANINE REDUCTASE"/>
    <property type="match status" value="1"/>
</dbReference>
<dbReference type="AlphaFoldDB" id="A0A972VTG4"/>
<dbReference type="InterPro" id="IPR029500">
    <property type="entry name" value="QueF"/>
</dbReference>
<evidence type="ECO:0000256" key="5">
    <source>
        <dbReference type="HAMAP-Rule" id="MF_00817"/>
    </source>
</evidence>
<keyword evidence="4 5" id="KW-0560">Oxidoreductase</keyword>
<comment type="pathway">
    <text evidence="5">tRNA modification; tRNA-queuosine biosynthesis.</text>
</comment>
<organism evidence="7 8">
    <name type="scientific">SAR86 cluster bacterium</name>
    <dbReference type="NCBI Taxonomy" id="2030880"/>
    <lineage>
        <taxon>Bacteria</taxon>
        <taxon>Pseudomonadati</taxon>
        <taxon>Pseudomonadota</taxon>
        <taxon>Gammaproteobacteria</taxon>
        <taxon>SAR86 cluster</taxon>
    </lineage>
</organism>
<dbReference type="PIRSF" id="PIRSF004750">
    <property type="entry name" value="Nitrile_oxidored_YqcD_prd"/>
    <property type="match status" value="1"/>
</dbReference>
<evidence type="ECO:0000313" key="8">
    <source>
        <dbReference type="Proteomes" id="UP000754644"/>
    </source>
</evidence>
<feature type="domain" description="NADPH-dependent 7-cyano-7-deazaguanine reductase N-terminal" evidence="6">
    <location>
        <begin position="21"/>
        <end position="131"/>
    </location>
</feature>
<feature type="active site" description="Proton donor" evidence="5">
    <location>
        <position position="195"/>
    </location>
</feature>
<feature type="binding site" evidence="5">
    <location>
        <begin position="90"/>
        <end position="91"/>
    </location>
    <ligand>
        <name>NADPH</name>
        <dbReference type="ChEBI" id="CHEBI:57783"/>
    </ligand>
</feature>
<comment type="caution">
    <text evidence="7">The sequence shown here is derived from an EMBL/GenBank/DDBJ whole genome shotgun (WGS) entry which is preliminary data.</text>
</comment>
<keyword evidence="1 5" id="KW-0963">Cytoplasm</keyword>
<proteinExistence type="inferred from homology"/>
<evidence type="ECO:0000256" key="3">
    <source>
        <dbReference type="ARBA" id="ARBA00022857"/>
    </source>
</evidence>
<dbReference type="InterPro" id="IPR043133">
    <property type="entry name" value="GTP-CH-I_C/QueF"/>
</dbReference>
<feature type="binding site" evidence="5">
    <location>
        <begin position="256"/>
        <end position="257"/>
    </location>
    <ligand>
        <name>NADPH</name>
        <dbReference type="ChEBI" id="CHEBI:57783"/>
    </ligand>
</feature>
<feature type="binding site" evidence="5">
    <location>
        <begin position="88"/>
        <end position="90"/>
    </location>
    <ligand>
        <name>substrate</name>
    </ligand>
</feature>
<dbReference type="Proteomes" id="UP000754644">
    <property type="component" value="Unassembled WGS sequence"/>
</dbReference>
<comment type="function">
    <text evidence="5">Catalyzes the NADPH-dependent reduction of 7-cyano-7-deazaguanine (preQ0) to 7-aminomethyl-7-deazaguanine (preQ1).</text>
</comment>
<keyword evidence="2 5" id="KW-0671">Queuosine biosynthesis</keyword>
<dbReference type="InterPro" id="IPR050084">
    <property type="entry name" value="NADPH_dep_7-cyano-7-deazaG_red"/>
</dbReference>
<dbReference type="GO" id="GO:0005737">
    <property type="term" value="C:cytoplasm"/>
    <property type="evidence" value="ECO:0007669"/>
    <property type="project" value="UniProtKB-SubCell"/>
</dbReference>
<evidence type="ECO:0000256" key="2">
    <source>
        <dbReference type="ARBA" id="ARBA00022785"/>
    </source>
</evidence>
<accession>A0A972VTG4</accession>
<dbReference type="GO" id="GO:0008616">
    <property type="term" value="P:tRNA queuosine(34) biosynthetic process"/>
    <property type="evidence" value="ECO:0007669"/>
    <property type="project" value="UniProtKB-UniRule"/>
</dbReference>